<accession>A0A699HYC6</accession>
<feature type="non-terminal residue" evidence="2">
    <location>
        <position position="1"/>
    </location>
</feature>
<dbReference type="AlphaFoldDB" id="A0A699HYC6"/>
<name>A0A699HYC6_TANCI</name>
<evidence type="ECO:0000313" key="2">
    <source>
        <dbReference type="EMBL" id="GEY84550.1"/>
    </source>
</evidence>
<gene>
    <name evidence="2" type="ORF">Tci_456524</name>
</gene>
<proteinExistence type="predicted"/>
<reference evidence="2" key="1">
    <citation type="journal article" date="2019" name="Sci. Rep.">
        <title>Draft genome of Tanacetum cinerariifolium, the natural source of mosquito coil.</title>
        <authorList>
            <person name="Yamashiro T."/>
            <person name="Shiraishi A."/>
            <person name="Satake H."/>
            <person name="Nakayama K."/>
        </authorList>
    </citation>
    <scope>NUCLEOTIDE SEQUENCE</scope>
</reference>
<feature type="region of interest" description="Disordered" evidence="1">
    <location>
        <begin position="223"/>
        <end position="248"/>
    </location>
</feature>
<dbReference type="EMBL" id="BKCJ010215260">
    <property type="protein sequence ID" value="GEY84550.1"/>
    <property type="molecule type" value="Genomic_DNA"/>
</dbReference>
<feature type="region of interest" description="Disordered" evidence="1">
    <location>
        <begin position="122"/>
        <end position="144"/>
    </location>
</feature>
<evidence type="ECO:0000256" key="1">
    <source>
        <dbReference type="SAM" id="MobiDB-lite"/>
    </source>
</evidence>
<organism evidence="2">
    <name type="scientific">Tanacetum cinerariifolium</name>
    <name type="common">Dalmatian daisy</name>
    <name type="synonym">Chrysanthemum cinerariifolium</name>
    <dbReference type="NCBI Taxonomy" id="118510"/>
    <lineage>
        <taxon>Eukaryota</taxon>
        <taxon>Viridiplantae</taxon>
        <taxon>Streptophyta</taxon>
        <taxon>Embryophyta</taxon>
        <taxon>Tracheophyta</taxon>
        <taxon>Spermatophyta</taxon>
        <taxon>Magnoliopsida</taxon>
        <taxon>eudicotyledons</taxon>
        <taxon>Gunneridae</taxon>
        <taxon>Pentapetalae</taxon>
        <taxon>asterids</taxon>
        <taxon>campanulids</taxon>
        <taxon>Asterales</taxon>
        <taxon>Asteraceae</taxon>
        <taxon>Asteroideae</taxon>
        <taxon>Anthemideae</taxon>
        <taxon>Anthemidinae</taxon>
        <taxon>Tanacetum</taxon>
    </lineage>
</organism>
<protein>
    <submittedName>
        <fullName evidence="2">Uncharacterized protein</fullName>
    </submittedName>
</protein>
<comment type="caution">
    <text evidence="2">The sequence shown here is derived from an EMBL/GenBank/DDBJ whole genome shotgun (WGS) entry which is preliminary data.</text>
</comment>
<sequence>SARGLGFCWGRVVEVMGSRGYQSAVPVGQRITRGSHVGMDARLSIGIFVITDDFSKTGLVVPVFQKGDDPIDAINHMMSFLAFVVASRYPTTNNQLRTSSNPRQQATINNGRVTIQPIQGRKNYMSTGSSRPFVSGSGGTSRKQREEELDFLADPGTAESSSNQTIITTNAAYQADDLDAYDSGCDELNSAKVDLMANLSHYGSNTLAENLPPRKRYQGTSKLIADTDTESKKLEDESTNSKSEEAAFEDWQQAVPVEDTTTDEPLGLGYETTRHHVLELAEGPEPSTFEVGQSFRSVPDQQVVDETPTHRLPVHPTWVDPKDGTVYLDIEFDPLSRAPVHTPTSPEWSFGSLPVSPASLTAPSPIPLPVTTLTTIIVVDEDKFLEVGALLELHGSILYDHT</sequence>